<sequence length="419" mass="47092">MPRASNAENATDQTTAGKGQQRPAKKTTAPKKPRSEKKAHQNLSSWDTIRLWVAAGGRCQRCNKLVGESETSFESLNLAQRAHIVGQIEGGPRGDATLSAELARELNNVMLLCLACHKEIDDDKQQHRFPVEALRRMKQKHEERIRYLTSLEPKRTRVLLFTTPIRQPADAGQDAHHQEVSLRKQDAYEAVLPDFFADSVDPVRIRVEVDTEEDAAHWQATFGTIKQRYEAKVAGEGIEHLSVFGLGKIPALAYLGRLIGDTRTVEVFNVNNGAPQKWQEHAPQEFKYRIIPPEQPDGANKQLLLLLSLSGKVERDQYVGVVPEDAQIYEIANESQYRQLNWLVAKSQLKQFREAYRQVLAQVQEAHGQTAIIHVLAAVPPAVAIEVGRMHRPNSHPQIEIYNCIGRRFSPALTLGRIA</sequence>
<proteinExistence type="predicted"/>
<comment type="caution">
    <text evidence="3">The sequence shown here is derived from an EMBL/GenBank/DDBJ whole genome shotgun (WGS) entry which is preliminary data.</text>
</comment>
<dbReference type="Proteomes" id="UP001595979">
    <property type="component" value="Unassembled WGS sequence"/>
</dbReference>
<feature type="region of interest" description="Disordered" evidence="1">
    <location>
        <begin position="1"/>
        <end position="42"/>
    </location>
</feature>
<evidence type="ECO:0000313" key="4">
    <source>
        <dbReference type="Proteomes" id="UP001595979"/>
    </source>
</evidence>
<reference evidence="4" key="1">
    <citation type="journal article" date="2019" name="Int. J. Syst. Evol. Microbiol.">
        <title>The Global Catalogue of Microorganisms (GCM) 10K type strain sequencing project: providing services to taxonomists for standard genome sequencing and annotation.</title>
        <authorList>
            <consortium name="The Broad Institute Genomics Platform"/>
            <consortium name="The Broad Institute Genome Sequencing Center for Infectious Disease"/>
            <person name="Wu L."/>
            <person name="Ma J."/>
        </authorList>
    </citation>
    <scope>NUCLEOTIDE SEQUENCE [LARGE SCALE GENOMIC DNA]</scope>
    <source>
        <strain evidence="4">CGMCC 1.15053</strain>
    </source>
</reference>
<organism evidence="3 4">
    <name type="scientific">Deinococcus petrolearius</name>
    <dbReference type="NCBI Taxonomy" id="1751295"/>
    <lineage>
        <taxon>Bacteria</taxon>
        <taxon>Thermotogati</taxon>
        <taxon>Deinococcota</taxon>
        <taxon>Deinococci</taxon>
        <taxon>Deinococcales</taxon>
        <taxon>Deinococcaceae</taxon>
        <taxon>Deinococcus</taxon>
    </lineage>
</organism>
<dbReference type="NCBIfam" id="NF033611">
    <property type="entry name" value="SAVED"/>
    <property type="match status" value="1"/>
</dbReference>
<dbReference type="RefSeq" id="WP_380050038.1">
    <property type="nucleotide sequence ID" value="NZ_JBHSOH010000015.1"/>
</dbReference>
<gene>
    <name evidence="3" type="ORF">ACFPQ6_12820</name>
</gene>
<accession>A0ABW1DKQ3</accession>
<keyword evidence="4" id="KW-1185">Reference proteome</keyword>
<feature type="compositionally biased region" description="Basic residues" evidence="1">
    <location>
        <begin position="23"/>
        <end position="37"/>
    </location>
</feature>
<feature type="domain" description="SMODS-associated and fused to various effectors" evidence="2">
    <location>
        <begin position="238"/>
        <end position="415"/>
    </location>
</feature>
<protein>
    <submittedName>
        <fullName evidence="3">SAVED domain-containing protein</fullName>
    </submittedName>
</protein>
<name>A0ABW1DKQ3_9DEIO</name>
<evidence type="ECO:0000313" key="3">
    <source>
        <dbReference type="EMBL" id="MFC5849192.1"/>
    </source>
</evidence>
<dbReference type="Pfam" id="PF18145">
    <property type="entry name" value="SAVED"/>
    <property type="match status" value="1"/>
</dbReference>
<evidence type="ECO:0000259" key="2">
    <source>
        <dbReference type="Pfam" id="PF18145"/>
    </source>
</evidence>
<dbReference type="EMBL" id="JBHSOH010000015">
    <property type="protein sequence ID" value="MFC5849192.1"/>
    <property type="molecule type" value="Genomic_DNA"/>
</dbReference>
<feature type="compositionally biased region" description="Polar residues" evidence="1">
    <location>
        <begin position="1"/>
        <end position="18"/>
    </location>
</feature>
<dbReference type="InterPro" id="IPR040836">
    <property type="entry name" value="SAVED"/>
</dbReference>
<evidence type="ECO:0000256" key="1">
    <source>
        <dbReference type="SAM" id="MobiDB-lite"/>
    </source>
</evidence>